<feature type="region of interest" description="Disordered" evidence="1">
    <location>
        <begin position="45"/>
        <end position="67"/>
    </location>
</feature>
<feature type="signal peptide" evidence="2">
    <location>
        <begin position="1"/>
        <end position="20"/>
    </location>
</feature>
<feature type="chain" id="PRO_5029552040" evidence="2">
    <location>
        <begin position="21"/>
        <end position="145"/>
    </location>
</feature>
<comment type="caution">
    <text evidence="3">The sequence shown here is derived from an EMBL/GenBank/DDBJ whole genome shotgun (WGS) entry which is preliminary data.</text>
</comment>
<protein>
    <submittedName>
        <fullName evidence="3">Uncharacterized protein</fullName>
    </submittedName>
</protein>
<keyword evidence="2" id="KW-0732">Signal</keyword>
<evidence type="ECO:0000313" key="4">
    <source>
        <dbReference type="Proteomes" id="UP000541444"/>
    </source>
</evidence>
<feature type="compositionally biased region" description="Basic and acidic residues" evidence="1">
    <location>
        <begin position="45"/>
        <end position="55"/>
    </location>
</feature>
<evidence type="ECO:0000256" key="1">
    <source>
        <dbReference type="SAM" id="MobiDB-lite"/>
    </source>
</evidence>
<accession>A0A7J7NH02</accession>
<reference evidence="3 4" key="1">
    <citation type="journal article" date="2020" name="IScience">
        <title>Genome Sequencing of the Endangered Kingdonia uniflora (Circaeasteraceae, Ranunculales) Reveals Potential Mechanisms of Evolutionary Specialization.</title>
        <authorList>
            <person name="Sun Y."/>
            <person name="Deng T."/>
            <person name="Zhang A."/>
            <person name="Moore M.J."/>
            <person name="Landis J.B."/>
            <person name="Lin N."/>
            <person name="Zhang H."/>
            <person name="Zhang X."/>
            <person name="Huang J."/>
            <person name="Zhang X."/>
            <person name="Sun H."/>
            <person name="Wang H."/>
        </authorList>
    </citation>
    <scope>NUCLEOTIDE SEQUENCE [LARGE SCALE GENOMIC DNA]</scope>
    <source>
        <strain evidence="3">TB1705</strain>
        <tissue evidence="3">Leaf</tissue>
    </source>
</reference>
<gene>
    <name evidence="3" type="ORF">GIB67_023878</name>
</gene>
<organism evidence="3 4">
    <name type="scientific">Kingdonia uniflora</name>
    <dbReference type="NCBI Taxonomy" id="39325"/>
    <lineage>
        <taxon>Eukaryota</taxon>
        <taxon>Viridiplantae</taxon>
        <taxon>Streptophyta</taxon>
        <taxon>Embryophyta</taxon>
        <taxon>Tracheophyta</taxon>
        <taxon>Spermatophyta</taxon>
        <taxon>Magnoliopsida</taxon>
        <taxon>Ranunculales</taxon>
        <taxon>Circaeasteraceae</taxon>
        <taxon>Kingdonia</taxon>
    </lineage>
</organism>
<dbReference type="OrthoDB" id="1732072at2759"/>
<sequence>SPTQVLSLLLLEMVLYKTVSNRDYYNFSLSLYHFSNPKFKFFSPKSEKERERERGATMTGEEQEQYQRSFSKIEEALEVKSLRRIISAYLNYEDAAEEDVRRYERSFRRLPNAHKALLSNFPLKCERLRRYIIDLIHIFLYPEAL</sequence>
<dbReference type="AlphaFoldDB" id="A0A7J7NH02"/>
<dbReference type="Proteomes" id="UP000541444">
    <property type="component" value="Unassembled WGS sequence"/>
</dbReference>
<feature type="non-terminal residue" evidence="3">
    <location>
        <position position="1"/>
    </location>
</feature>
<keyword evidence="4" id="KW-1185">Reference proteome</keyword>
<evidence type="ECO:0000256" key="2">
    <source>
        <dbReference type="SAM" id="SignalP"/>
    </source>
</evidence>
<dbReference type="EMBL" id="JACGCM010000811">
    <property type="protein sequence ID" value="KAF6166168.1"/>
    <property type="molecule type" value="Genomic_DNA"/>
</dbReference>
<name>A0A7J7NH02_9MAGN</name>
<evidence type="ECO:0000313" key="3">
    <source>
        <dbReference type="EMBL" id="KAF6166168.1"/>
    </source>
</evidence>
<proteinExistence type="predicted"/>